<name>A0ABV5Z8W8_9GAMM</name>
<evidence type="ECO:0000313" key="3">
    <source>
        <dbReference type="Proteomes" id="UP001589628"/>
    </source>
</evidence>
<gene>
    <name evidence="2" type="ORF">ACFFLH_04710</name>
</gene>
<keyword evidence="1" id="KW-0472">Membrane</keyword>
<keyword evidence="1" id="KW-1133">Transmembrane helix</keyword>
<reference evidence="2 3" key="1">
    <citation type="submission" date="2024-09" db="EMBL/GenBank/DDBJ databases">
        <authorList>
            <person name="Sun Q."/>
            <person name="Mori K."/>
        </authorList>
    </citation>
    <scope>NUCLEOTIDE SEQUENCE [LARGE SCALE GENOMIC DNA]</scope>
    <source>
        <strain evidence="2 3">ATCC 51285</strain>
    </source>
</reference>
<accession>A0ABV5Z8W8</accession>
<evidence type="ECO:0000313" key="2">
    <source>
        <dbReference type="EMBL" id="MFB9885708.1"/>
    </source>
</evidence>
<keyword evidence="1" id="KW-0812">Transmembrane</keyword>
<comment type="caution">
    <text evidence="2">The sequence shown here is derived from an EMBL/GenBank/DDBJ whole genome shotgun (WGS) entry which is preliminary data.</text>
</comment>
<feature type="transmembrane region" description="Helical" evidence="1">
    <location>
        <begin position="12"/>
        <end position="34"/>
    </location>
</feature>
<dbReference type="RefSeq" id="WP_027313777.1">
    <property type="nucleotide sequence ID" value="NZ_JAUESS010000005.1"/>
</dbReference>
<feature type="transmembrane region" description="Helical" evidence="1">
    <location>
        <begin position="54"/>
        <end position="79"/>
    </location>
</feature>
<evidence type="ECO:0000256" key="1">
    <source>
        <dbReference type="SAM" id="Phobius"/>
    </source>
</evidence>
<dbReference type="Proteomes" id="UP001589628">
    <property type="component" value="Unassembled WGS sequence"/>
</dbReference>
<evidence type="ECO:0008006" key="4">
    <source>
        <dbReference type="Google" id="ProtNLM"/>
    </source>
</evidence>
<sequence>MTKEFPLTLYRVSPLGLLGPLLLSLALLLLASWLHDPVEAGLRGFFEWLKSMDLIAELINPGWGSWLVWLLYIPLLFALKHLLNEIAYALGTRLHLDGDSLYIHQSWPNSAQACMKLNRIESLSIQANGLPLNVCANLEIIGLGGTKLQVRKLQYARDLLGQLGYQVNE</sequence>
<keyword evidence="3" id="KW-1185">Reference proteome</keyword>
<proteinExistence type="predicted"/>
<protein>
    <recommendedName>
        <fullName evidence="4">PH domain-containing protein</fullName>
    </recommendedName>
</protein>
<organism evidence="2 3">
    <name type="scientific">Balneatrix alpica</name>
    <dbReference type="NCBI Taxonomy" id="75684"/>
    <lineage>
        <taxon>Bacteria</taxon>
        <taxon>Pseudomonadati</taxon>
        <taxon>Pseudomonadota</taxon>
        <taxon>Gammaproteobacteria</taxon>
        <taxon>Oceanospirillales</taxon>
        <taxon>Balneatrichaceae</taxon>
        <taxon>Balneatrix</taxon>
    </lineage>
</organism>
<dbReference type="EMBL" id="JBHLZN010000001">
    <property type="protein sequence ID" value="MFB9885708.1"/>
    <property type="molecule type" value="Genomic_DNA"/>
</dbReference>